<evidence type="ECO:0000313" key="1">
    <source>
        <dbReference type="EMBL" id="GGC16803.1"/>
    </source>
</evidence>
<dbReference type="AlphaFoldDB" id="A0A916TWG7"/>
<sequence length="60" mass="6760">MKAKAIDKLFARFDAALKGRGHLAMVARYSMRPSCPRPGIANLADNFQRLIWLERRTASA</sequence>
<dbReference type="Proteomes" id="UP000608154">
    <property type="component" value="Unassembled WGS sequence"/>
</dbReference>
<evidence type="ECO:0000313" key="2">
    <source>
        <dbReference type="Proteomes" id="UP000608154"/>
    </source>
</evidence>
<organism evidence="1 2">
    <name type="scientific">Novosphingobium endophyticum</name>
    <dbReference type="NCBI Taxonomy" id="1955250"/>
    <lineage>
        <taxon>Bacteria</taxon>
        <taxon>Pseudomonadati</taxon>
        <taxon>Pseudomonadota</taxon>
        <taxon>Alphaproteobacteria</taxon>
        <taxon>Sphingomonadales</taxon>
        <taxon>Sphingomonadaceae</taxon>
        <taxon>Novosphingobium</taxon>
    </lineage>
</organism>
<dbReference type="EMBL" id="BMHK01000070">
    <property type="protein sequence ID" value="GGC16803.1"/>
    <property type="molecule type" value="Genomic_DNA"/>
</dbReference>
<comment type="caution">
    <text evidence="1">The sequence shown here is derived from an EMBL/GenBank/DDBJ whole genome shotgun (WGS) entry which is preliminary data.</text>
</comment>
<gene>
    <name evidence="1" type="ORF">GCM10011494_39620</name>
</gene>
<reference evidence="1" key="2">
    <citation type="submission" date="2020-09" db="EMBL/GenBank/DDBJ databases">
        <authorList>
            <person name="Sun Q."/>
            <person name="Zhou Y."/>
        </authorList>
    </citation>
    <scope>NUCLEOTIDE SEQUENCE</scope>
    <source>
        <strain evidence="1">CGMCC 1.15095</strain>
    </source>
</reference>
<reference evidence="1" key="1">
    <citation type="journal article" date="2014" name="Int. J. Syst. Evol. Microbiol.">
        <title>Complete genome sequence of Corynebacterium casei LMG S-19264T (=DSM 44701T), isolated from a smear-ripened cheese.</title>
        <authorList>
            <consortium name="US DOE Joint Genome Institute (JGI-PGF)"/>
            <person name="Walter F."/>
            <person name="Albersmeier A."/>
            <person name="Kalinowski J."/>
            <person name="Ruckert C."/>
        </authorList>
    </citation>
    <scope>NUCLEOTIDE SEQUENCE</scope>
    <source>
        <strain evidence="1">CGMCC 1.15095</strain>
    </source>
</reference>
<keyword evidence="2" id="KW-1185">Reference proteome</keyword>
<name>A0A916TWG7_9SPHN</name>
<accession>A0A916TWG7</accession>
<proteinExistence type="predicted"/>
<protein>
    <submittedName>
        <fullName evidence="1">Uncharacterized protein</fullName>
    </submittedName>
</protein>